<evidence type="ECO:0000313" key="2">
    <source>
        <dbReference type="Proteomes" id="UP000805193"/>
    </source>
</evidence>
<reference evidence="1 2" key="1">
    <citation type="journal article" date="2020" name="Cell">
        <title>Large-Scale Comparative Analyses of Tick Genomes Elucidate Their Genetic Diversity and Vector Capacities.</title>
        <authorList>
            <consortium name="Tick Genome and Microbiome Consortium (TIGMIC)"/>
            <person name="Jia N."/>
            <person name="Wang J."/>
            <person name="Shi W."/>
            <person name="Du L."/>
            <person name="Sun Y."/>
            <person name="Zhan W."/>
            <person name="Jiang J.F."/>
            <person name="Wang Q."/>
            <person name="Zhang B."/>
            <person name="Ji P."/>
            <person name="Bell-Sakyi L."/>
            <person name="Cui X.M."/>
            <person name="Yuan T.T."/>
            <person name="Jiang B.G."/>
            <person name="Yang W.F."/>
            <person name="Lam T.T."/>
            <person name="Chang Q.C."/>
            <person name="Ding S.J."/>
            <person name="Wang X.J."/>
            <person name="Zhu J.G."/>
            <person name="Ruan X.D."/>
            <person name="Zhao L."/>
            <person name="Wei J.T."/>
            <person name="Ye R.Z."/>
            <person name="Que T.C."/>
            <person name="Du C.H."/>
            <person name="Zhou Y.H."/>
            <person name="Cheng J.X."/>
            <person name="Dai P.F."/>
            <person name="Guo W.B."/>
            <person name="Han X.H."/>
            <person name="Huang E.J."/>
            <person name="Li L.F."/>
            <person name="Wei W."/>
            <person name="Gao Y.C."/>
            <person name="Liu J.Z."/>
            <person name="Shao H.Z."/>
            <person name="Wang X."/>
            <person name="Wang C.C."/>
            <person name="Yang T.C."/>
            <person name="Huo Q.B."/>
            <person name="Li W."/>
            <person name="Chen H.Y."/>
            <person name="Chen S.E."/>
            <person name="Zhou L.G."/>
            <person name="Ni X.B."/>
            <person name="Tian J.H."/>
            <person name="Sheng Y."/>
            <person name="Liu T."/>
            <person name="Pan Y.S."/>
            <person name="Xia L.Y."/>
            <person name="Li J."/>
            <person name="Zhao F."/>
            <person name="Cao W.C."/>
        </authorList>
    </citation>
    <scope>NUCLEOTIDE SEQUENCE [LARGE SCALE GENOMIC DNA]</scope>
    <source>
        <strain evidence="1">Iper-2018</strain>
    </source>
</reference>
<organism evidence="1 2">
    <name type="scientific">Ixodes persulcatus</name>
    <name type="common">Taiga tick</name>
    <dbReference type="NCBI Taxonomy" id="34615"/>
    <lineage>
        <taxon>Eukaryota</taxon>
        <taxon>Metazoa</taxon>
        <taxon>Ecdysozoa</taxon>
        <taxon>Arthropoda</taxon>
        <taxon>Chelicerata</taxon>
        <taxon>Arachnida</taxon>
        <taxon>Acari</taxon>
        <taxon>Parasitiformes</taxon>
        <taxon>Ixodida</taxon>
        <taxon>Ixodoidea</taxon>
        <taxon>Ixodidae</taxon>
        <taxon>Ixodinae</taxon>
        <taxon>Ixodes</taxon>
    </lineage>
</organism>
<sequence>MAERLSCPASGLPHLVLERVGRAMTRSLVILTEEATARPRDSGAGACPVVKSGPQDSEPEESPDDEGDDGGKNATVLGLFRRREDHVDCWEHESGRPTLLEVVDSISSSPGARLASKSAAPLIPVTTCLMCLRTVANTLPLEHGCPPVFEVNPALSNAPRPPPVYVS</sequence>
<accession>A0AC60QS07</accession>
<proteinExistence type="predicted"/>
<dbReference type="EMBL" id="JABSTQ010005832">
    <property type="protein sequence ID" value="KAG0438453.1"/>
    <property type="molecule type" value="Genomic_DNA"/>
</dbReference>
<keyword evidence="2" id="KW-1185">Reference proteome</keyword>
<evidence type="ECO:0000313" key="1">
    <source>
        <dbReference type="EMBL" id="KAG0438453.1"/>
    </source>
</evidence>
<dbReference type="Proteomes" id="UP000805193">
    <property type="component" value="Unassembled WGS sequence"/>
</dbReference>
<gene>
    <name evidence="1" type="ORF">HPB47_017009</name>
</gene>
<name>A0AC60QS07_IXOPE</name>
<protein>
    <submittedName>
        <fullName evidence="1">Uncharacterized protein</fullName>
    </submittedName>
</protein>
<comment type="caution">
    <text evidence="1">The sequence shown here is derived from an EMBL/GenBank/DDBJ whole genome shotgun (WGS) entry which is preliminary data.</text>
</comment>